<keyword evidence="6 8" id="KW-1133">Transmembrane helix</keyword>
<feature type="transmembrane region" description="Helical" evidence="8">
    <location>
        <begin position="99"/>
        <end position="117"/>
    </location>
</feature>
<evidence type="ECO:0000256" key="3">
    <source>
        <dbReference type="ARBA" id="ARBA00022448"/>
    </source>
</evidence>
<feature type="transmembrane region" description="Helical" evidence="8">
    <location>
        <begin position="62"/>
        <end position="87"/>
    </location>
</feature>
<dbReference type="AlphaFoldDB" id="A0A1M5YTH4"/>
<comment type="similarity">
    <text evidence="2">Belongs to the auxin efflux carrier (TC 2.A.69) family.</text>
</comment>
<dbReference type="PANTHER" id="PTHR36838">
    <property type="entry name" value="AUXIN EFFLUX CARRIER FAMILY PROTEIN"/>
    <property type="match status" value="1"/>
</dbReference>
<dbReference type="Pfam" id="PF03547">
    <property type="entry name" value="Mem_trans"/>
    <property type="match status" value="2"/>
</dbReference>
<dbReference type="PANTHER" id="PTHR36838:SF4">
    <property type="entry name" value="AUXIN EFFLUX CARRIER FAMILY PROTEIN"/>
    <property type="match status" value="1"/>
</dbReference>
<evidence type="ECO:0008006" key="11">
    <source>
        <dbReference type="Google" id="ProtNLM"/>
    </source>
</evidence>
<keyword evidence="3" id="KW-0813">Transport</keyword>
<dbReference type="GO" id="GO:0005886">
    <property type="term" value="C:plasma membrane"/>
    <property type="evidence" value="ECO:0007669"/>
    <property type="project" value="UniProtKB-SubCell"/>
</dbReference>
<dbReference type="GO" id="GO:0055085">
    <property type="term" value="P:transmembrane transport"/>
    <property type="evidence" value="ECO:0007669"/>
    <property type="project" value="InterPro"/>
</dbReference>
<comment type="subcellular location">
    <subcellularLocation>
        <location evidence="1">Cell membrane</location>
        <topology evidence="1">Multi-pass membrane protein</topology>
    </subcellularLocation>
</comment>
<feature type="transmembrane region" description="Helical" evidence="8">
    <location>
        <begin position="248"/>
        <end position="266"/>
    </location>
</feature>
<dbReference type="OrthoDB" id="9805563at2"/>
<dbReference type="InterPro" id="IPR038770">
    <property type="entry name" value="Na+/solute_symporter_sf"/>
</dbReference>
<keyword evidence="4" id="KW-1003">Cell membrane</keyword>
<proteinExistence type="inferred from homology"/>
<dbReference type="Gene3D" id="1.20.1530.20">
    <property type="match status" value="1"/>
</dbReference>
<dbReference type="EMBL" id="FQXE01000010">
    <property type="protein sequence ID" value="SHI14853.1"/>
    <property type="molecule type" value="Genomic_DNA"/>
</dbReference>
<evidence type="ECO:0000256" key="1">
    <source>
        <dbReference type="ARBA" id="ARBA00004651"/>
    </source>
</evidence>
<keyword evidence="10" id="KW-1185">Reference proteome</keyword>
<feature type="transmembrane region" description="Helical" evidence="8">
    <location>
        <begin position="216"/>
        <end position="236"/>
    </location>
</feature>
<evidence type="ECO:0000313" key="9">
    <source>
        <dbReference type="EMBL" id="SHI14853.1"/>
    </source>
</evidence>
<accession>A0A1M5YTH4</accession>
<organism evidence="9 10">
    <name type="scientific">Pollutimonas bauzanensis</name>
    <dbReference type="NCBI Taxonomy" id="658167"/>
    <lineage>
        <taxon>Bacteria</taxon>
        <taxon>Pseudomonadati</taxon>
        <taxon>Pseudomonadota</taxon>
        <taxon>Betaproteobacteria</taxon>
        <taxon>Burkholderiales</taxon>
        <taxon>Alcaligenaceae</taxon>
        <taxon>Pollutimonas</taxon>
    </lineage>
</organism>
<feature type="transmembrane region" description="Helical" evidence="8">
    <location>
        <begin position="156"/>
        <end position="177"/>
    </location>
</feature>
<evidence type="ECO:0000313" key="10">
    <source>
        <dbReference type="Proteomes" id="UP000184226"/>
    </source>
</evidence>
<evidence type="ECO:0000256" key="5">
    <source>
        <dbReference type="ARBA" id="ARBA00022692"/>
    </source>
</evidence>
<evidence type="ECO:0000256" key="6">
    <source>
        <dbReference type="ARBA" id="ARBA00022989"/>
    </source>
</evidence>
<reference evidence="9 10" key="1">
    <citation type="submission" date="2016-11" db="EMBL/GenBank/DDBJ databases">
        <authorList>
            <person name="Jaros S."/>
            <person name="Januszkiewicz K."/>
            <person name="Wedrychowicz H."/>
        </authorList>
    </citation>
    <scope>NUCLEOTIDE SEQUENCE [LARGE SCALE GENOMIC DNA]</scope>
    <source>
        <strain evidence="9 10">CGMCC 1.10190</strain>
    </source>
</reference>
<feature type="transmembrane region" description="Helical" evidence="8">
    <location>
        <begin position="36"/>
        <end position="56"/>
    </location>
</feature>
<evidence type="ECO:0000256" key="7">
    <source>
        <dbReference type="ARBA" id="ARBA00023136"/>
    </source>
</evidence>
<evidence type="ECO:0000256" key="8">
    <source>
        <dbReference type="SAM" id="Phobius"/>
    </source>
</evidence>
<feature type="transmembrane region" description="Helical" evidence="8">
    <location>
        <begin position="183"/>
        <end position="204"/>
    </location>
</feature>
<keyword evidence="7 8" id="KW-0472">Membrane</keyword>
<name>A0A1M5YTH4_9BURK</name>
<evidence type="ECO:0000256" key="4">
    <source>
        <dbReference type="ARBA" id="ARBA00022475"/>
    </source>
</evidence>
<dbReference type="InterPro" id="IPR004776">
    <property type="entry name" value="Mem_transp_PIN-like"/>
</dbReference>
<dbReference type="STRING" id="658167.SAMN04488135_110116"/>
<feature type="transmembrane region" description="Helical" evidence="8">
    <location>
        <begin position="273"/>
        <end position="293"/>
    </location>
</feature>
<keyword evidence="5 8" id="KW-0812">Transmembrane</keyword>
<evidence type="ECO:0000256" key="2">
    <source>
        <dbReference type="ARBA" id="ARBA00010145"/>
    </source>
</evidence>
<feature type="transmembrane region" description="Helical" evidence="8">
    <location>
        <begin position="6"/>
        <end position="24"/>
    </location>
</feature>
<sequence length="299" mass="31439">MSVIQLVLPDFLLIALGWALFHKLKFSGEFFRGAEQLVYFVLFPALLFHSITQTPLSLSGTYVLLQATVGVMAFGVALAWLAVPVLRPDPVAHASVAQCAYRFNTYMGLSIAGGLAGSAGQTVMAVIVGFAVPISNMAAVHGLARQNGGKVFAEILRNPFIIATVLALLCNIFAVPVPKAVDVALGRLGACAIAIGLMCVGATLSLQGAKGAARLMAWMLALRLLLTPVAAIFIGWAMDLPVVERQVLLLFSALPTASSAYVLAARMGGDGRLVAVTMSVGTLLSALTIPFWLMMGVRP</sequence>
<dbReference type="Proteomes" id="UP000184226">
    <property type="component" value="Unassembled WGS sequence"/>
</dbReference>
<protein>
    <recommendedName>
        <fullName evidence="11">AEC family transporter</fullName>
    </recommendedName>
</protein>
<gene>
    <name evidence="9" type="ORF">SAMN04488135_110116</name>
</gene>